<dbReference type="InterPro" id="IPR027417">
    <property type="entry name" value="P-loop_NTPase"/>
</dbReference>
<proteinExistence type="predicted"/>
<accession>K1LZE0</accession>
<gene>
    <name evidence="2" type="ORF">HMPREF9699_00848</name>
</gene>
<dbReference type="HOGENOM" id="CLU_053347_0_0_10"/>
<dbReference type="PATRIC" id="fig|883096.3.peg.872"/>
<dbReference type="Proteomes" id="UP000006085">
    <property type="component" value="Unassembled WGS sequence"/>
</dbReference>
<dbReference type="EMBL" id="AGYA01000019">
    <property type="protein sequence ID" value="EKB57362.1"/>
    <property type="molecule type" value="Genomic_DNA"/>
</dbReference>
<dbReference type="PANTHER" id="PTHR43581:SF2">
    <property type="entry name" value="EXCINUCLEASE ATPASE SUBUNIT"/>
    <property type="match status" value="1"/>
</dbReference>
<dbReference type="Pfam" id="PF13175">
    <property type="entry name" value="AAA_15"/>
    <property type="match status" value="1"/>
</dbReference>
<dbReference type="InterPro" id="IPR051396">
    <property type="entry name" value="Bact_Antivir_Def_Nuclease"/>
</dbReference>
<comment type="caution">
    <text evidence="2">The sequence shown here is derived from an EMBL/GenBank/DDBJ whole genome shotgun (WGS) entry which is preliminary data.</text>
</comment>
<reference evidence="2 3" key="1">
    <citation type="submission" date="2012-07" db="EMBL/GenBank/DDBJ databases">
        <title>The Genome Sequence of Bergeyella zoohelcum ATCC 43767.</title>
        <authorList>
            <consortium name="The Broad Institute Genome Sequencing Platform"/>
            <person name="Earl A."/>
            <person name="Ward D."/>
            <person name="Feldgarden M."/>
            <person name="Gevers D."/>
            <person name="Huys G."/>
            <person name="Walker B."/>
            <person name="Young S.K."/>
            <person name="Zeng Q."/>
            <person name="Gargeya S."/>
            <person name="Fitzgerald M."/>
            <person name="Haas B."/>
            <person name="Abouelleil A."/>
            <person name="Alvarado L."/>
            <person name="Arachchi H.M."/>
            <person name="Berlin A.M."/>
            <person name="Chapman S.B."/>
            <person name="Goldberg J."/>
            <person name="Griggs A."/>
            <person name="Gujja S."/>
            <person name="Hansen M."/>
            <person name="Howarth C."/>
            <person name="Imamovic A."/>
            <person name="Larimer J."/>
            <person name="McCowen C."/>
            <person name="Montmayeur A."/>
            <person name="Murphy C."/>
            <person name="Neiman D."/>
            <person name="Pearson M."/>
            <person name="Priest M."/>
            <person name="Roberts A."/>
            <person name="Saif S."/>
            <person name="Shea T."/>
            <person name="Sisk P."/>
            <person name="Sykes S."/>
            <person name="Wortman J."/>
            <person name="Nusbaum C."/>
            <person name="Birren B."/>
        </authorList>
    </citation>
    <scope>NUCLEOTIDE SEQUENCE [LARGE SCALE GENOMIC DNA]</scope>
    <source>
        <strain evidence="2 3">ATCC 43767</strain>
    </source>
</reference>
<evidence type="ECO:0000313" key="3">
    <source>
        <dbReference type="Proteomes" id="UP000006085"/>
    </source>
</evidence>
<feature type="domain" description="Endonuclease GajA/Old nuclease/RecF-like AAA" evidence="1">
    <location>
        <begin position="27"/>
        <end position="348"/>
    </location>
</feature>
<dbReference type="eggNOG" id="COG3950">
    <property type="taxonomic scope" value="Bacteria"/>
</dbReference>
<organism evidence="2 3">
    <name type="scientific">Bergeyella zoohelcum ATCC 43767</name>
    <dbReference type="NCBI Taxonomy" id="883096"/>
    <lineage>
        <taxon>Bacteria</taxon>
        <taxon>Pseudomonadati</taxon>
        <taxon>Bacteroidota</taxon>
        <taxon>Flavobacteriia</taxon>
        <taxon>Flavobacteriales</taxon>
        <taxon>Weeksellaceae</taxon>
        <taxon>Bergeyella</taxon>
    </lineage>
</organism>
<dbReference type="InterPro" id="IPR041685">
    <property type="entry name" value="AAA_GajA/Old/RecF-like"/>
</dbReference>
<dbReference type="SUPFAM" id="SSF52540">
    <property type="entry name" value="P-loop containing nucleoside triphosphate hydrolases"/>
    <property type="match status" value="1"/>
</dbReference>
<evidence type="ECO:0000313" key="2">
    <source>
        <dbReference type="EMBL" id="EKB57362.1"/>
    </source>
</evidence>
<sequence length="431" mass="49785">MGNADDGNGHVVYFFSTFDGLIRIAMSRIKIKNFGPIKEGLKDNDGWVDIEKTTIFIGNQGSGKSTIAKLISTFTWMEKAYYRGDYDNKWFSRKNKLKNQFLNYHRLENYLIEKNGKTISEIEYEGDACRITFKNDILNIEKLDKKYALPQVMYVPAERNFIAYVRTAKELKVSSDSFQDFNAEFEKAKKNIKQKLKLPINDIYLEYDRLNDVLNISNEEEYKIKLSEASSGFQSLAPLYLVSKYLTDRIKKGIDDKEEGMSSDERERFRKQALDIYSNKDLTEEQKRILVSEVASRFNKSSFINIVEEPEQNLYPTSQQKMFNSLMEFNNSNEANKLIITTHSPYLVNHIGILVKAGNLLEKYSSIEKKINEIVPTKSAIKGKKVAIYEMNLDGSIEKLGNYNGIPDDDDFLNQELVQSNEDFAQLLEIE</sequence>
<dbReference type="PANTHER" id="PTHR43581">
    <property type="entry name" value="ATP/GTP PHOSPHATASE"/>
    <property type="match status" value="1"/>
</dbReference>
<protein>
    <recommendedName>
        <fullName evidence="1">Endonuclease GajA/Old nuclease/RecF-like AAA domain-containing protein</fullName>
    </recommendedName>
</protein>
<keyword evidence="3" id="KW-1185">Reference proteome</keyword>
<evidence type="ECO:0000259" key="1">
    <source>
        <dbReference type="Pfam" id="PF13175"/>
    </source>
</evidence>
<dbReference type="RefSeq" id="WP_002662697.1">
    <property type="nucleotide sequence ID" value="NZ_JH932293.1"/>
</dbReference>
<dbReference type="AlphaFoldDB" id="K1LZE0"/>
<name>K1LZE0_9FLAO</name>
<dbReference type="Gene3D" id="3.40.50.300">
    <property type="entry name" value="P-loop containing nucleotide triphosphate hydrolases"/>
    <property type="match status" value="1"/>
</dbReference>
<dbReference type="STRING" id="883096.HMPREF9699_00848"/>